<dbReference type="Proteomes" id="UP001249851">
    <property type="component" value="Unassembled WGS sequence"/>
</dbReference>
<organism evidence="1 2">
    <name type="scientific">Acropora cervicornis</name>
    <name type="common">Staghorn coral</name>
    <dbReference type="NCBI Taxonomy" id="6130"/>
    <lineage>
        <taxon>Eukaryota</taxon>
        <taxon>Metazoa</taxon>
        <taxon>Cnidaria</taxon>
        <taxon>Anthozoa</taxon>
        <taxon>Hexacorallia</taxon>
        <taxon>Scleractinia</taxon>
        <taxon>Astrocoeniina</taxon>
        <taxon>Acroporidae</taxon>
        <taxon>Acropora</taxon>
    </lineage>
</organism>
<comment type="caution">
    <text evidence="1">The sequence shown here is derived from an EMBL/GenBank/DDBJ whole genome shotgun (WGS) entry which is preliminary data.</text>
</comment>
<accession>A0AAD9PSQ1</accession>
<gene>
    <name evidence="1" type="ORF">P5673_031601</name>
</gene>
<reference evidence="1" key="2">
    <citation type="journal article" date="2023" name="Science">
        <title>Genomic signatures of disease resistance in endangered staghorn corals.</title>
        <authorList>
            <person name="Vollmer S.V."/>
            <person name="Selwyn J.D."/>
            <person name="Despard B.A."/>
            <person name="Roesel C.L."/>
        </authorList>
    </citation>
    <scope>NUCLEOTIDE SEQUENCE</scope>
    <source>
        <strain evidence="1">K2</strain>
    </source>
</reference>
<keyword evidence="2" id="KW-1185">Reference proteome</keyword>
<sequence length="78" mass="8661">MGKPLQTIQAADTTGPKDRQHIIEQLREIPYLQTSCSNFRAGSIATKFTAWTDITNDKEILSDVSGVKVECTETPVQH</sequence>
<dbReference type="EMBL" id="JARQWQ010000151">
    <property type="protein sequence ID" value="KAK2548274.1"/>
    <property type="molecule type" value="Genomic_DNA"/>
</dbReference>
<dbReference type="AlphaFoldDB" id="A0AAD9PSQ1"/>
<evidence type="ECO:0000313" key="2">
    <source>
        <dbReference type="Proteomes" id="UP001249851"/>
    </source>
</evidence>
<name>A0AAD9PSQ1_ACRCE</name>
<reference evidence="1" key="1">
    <citation type="journal article" date="2023" name="G3 (Bethesda)">
        <title>Whole genome assembly and annotation of the endangered Caribbean coral Acropora cervicornis.</title>
        <authorList>
            <person name="Selwyn J.D."/>
            <person name="Vollmer S.V."/>
        </authorList>
    </citation>
    <scope>NUCLEOTIDE SEQUENCE</scope>
    <source>
        <strain evidence="1">K2</strain>
    </source>
</reference>
<proteinExistence type="predicted"/>
<protein>
    <submittedName>
        <fullName evidence="1">Uncharacterized protein</fullName>
    </submittedName>
</protein>
<evidence type="ECO:0000313" key="1">
    <source>
        <dbReference type="EMBL" id="KAK2548274.1"/>
    </source>
</evidence>